<organism evidence="9 10">
    <name type="scientific">Streptomyces hiroshimensis</name>
    <dbReference type="NCBI Taxonomy" id="66424"/>
    <lineage>
        <taxon>Bacteria</taxon>
        <taxon>Bacillati</taxon>
        <taxon>Actinomycetota</taxon>
        <taxon>Actinomycetes</taxon>
        <taxon>Kitasatosporales</taxon>
        <taxon>Streptomycetaceae</taxon>
        <taxon>Streptomyces</taxon>
    </lineage>
</organism>
<dbReference type="SUPFAM" id="SSF46894">
    <property type="entry name" value="C-terminal effector domain of the bipartite response regulators"/>
    <property type="match status" value="1"/>
</dbReference>
<keyword evidence="3" id="KW-0805">Transcription regulation</keyword>
<evidence type="ECO:0000313" key="9">
    <source>
        <dbReference type="EMBL" id="GGX61913.1"/>
    </source>
</evidence>
<name>A0ABQ2Y3V8_9ACTN</name>
<dbReference type="Gene3D" id="3.30.70.1230">
    <property type="entry name" value="Nucleotide cyclase"/>
    <property type="match status" value="1"/>
</dbReference>
<evidence type="ECO:0000256" key="2">
    <source>
        <dbReference type="ARBA" id="ARBA00023012"/>
    </source>
</evidence>
<keyword evidence="2" id="KW-0902">Two-component regulatory system</keyword>
<dbReference type="SUPFAM" id="SSF52540">
    <property type="entry name" value="P-loop containing nucleoside triphosphate hydrolases"/>
    <property type="match status" value="1"/>
</dbReference>
<keyword evidence="4 6" id="KW-0238">DNA-binding</keyword>
<dbReference type="SUPFAM" id="SSF55073">
    <property type="entry name" value="Nucleotide cyclase"/>
    <property type="match status" value="1"/>
</dbReference>
<dbReference type="SMART" id="SM01043">
    <property type="entry name" value="BTAD"/>
    <property type="match status" value="1"/>
</dbReference>
<dbReference type="CDD" id="cd15831">
    <property type="entry name" value="BTAD"/>
    <property type="match status" value="1"/>
</dbReference>
<dbReference type="InterPro" id="IPR036388">
    <property type="entry name" value="WH-like_DNA-bd_sf"/>
</dbReference>
<evidence type="ECO:0000256" key="3">
    <source>
        <dbReference type="ARBA" id="ARBA00023015"/>
    </source>
</evidence>
<dbReference type="Pfam" id="PF03704">
    <property type="entry name" value="BTAD"/>
    <property type="match status" value="1"/>
</dbReference>
<gene>
    <name evidence="9" type="ORF">GCM10010324_03290</name>
</gene>
<reference evidence="10" key="1">
    <citation type="journal article" date="2019" name="Int. J. Syst. Evol. Microbiol.">
        <title>The Global Catalogue of Microorganisms (GCM) 10K type strain sequencing project: providing services to taxonomists for standard genome sequencing and annotation.</title>
        <authorList>
            <consortium name="The Broad Institute Genomics Platform"/>
            <consortium name="The Broad Institute Genome Sequencing Center for Infectious Disease"/>
            <person name="Wu L."/>
            <person name="Ma J."/>
        </authorList>
    </citation>
    <scope>NUCLEOTIDE SEQUENCE [LARGE SCALE GENOMIC DNA]</scope>
    <source>
        <strain evidence="10">JCM 4586</strain>
    </source>
</reference>
<feature type="domain" description="OmpR/PhoB-type" evidence="8">
    <location>
        <begin position="1"/>
        <end position="93"/>
    </location>
</feature>
<feature type="DNA-binding region" description="OmpR/PhoB-type" evidence="6">
    <location>
        <begin position="1"/>
        <end position="93"/>
    </location>
</feature>
<dbReference type="InterPro" id="IPR027417">
    <property type="entry name" value="P-loop_NTPase"/>
</dbReference>
<proteinExistence type="inferred from homology"/>
<feature type="region of interest" description="Disordered" evidence="7">
    <location>
        <begin position="752"/>
        <end position="777"/>
    </location>
</feature>
<evidence type="ECO:0000259" key="8">
    <source>
        <dbReference type="PROSITE" id="PS51755"/>
    </source>
</evidence>
<evidence type="ECO:0000313" key="10">
    <source>
        <dbReference type="Proteomes" id="UP000659223"/>
    </source>
</evidence>
<evidence type="ECO:0000256" key="4">
    <source>
        <dbReference type="ARBA" id="ARBA00023125"/>
    </source>
</evidence>
<sequence>MLGPLEAVSGHRTVALGGTKQRATLGFLLLHANRVVATSRLLDALWEGDDAPASARKILQNAVWGLRGALFPDGDETGRAALLTQAPGYVMRVDPDDVDLYLFHRRVGEGRAKLAAGSPQEAAVLLREALALWRGPVLADLMEAGFAWPEVTAVQNARLDAMEDYCEAELACGRHHAVLGELETLVEAEPLRERSCGQLMLALYRCGRQADALSVYGRVRTALVEELGLEPGRDLQELQQAILTHDRTLALPGVPAGAAFPERTAFPDGGPGGRRAREVFTVVPPPPAETPHTETPHTEASCTEASRAEAPPASTPAPDAPAGRGAPVSERRNISVLLLRTVVGAGPAGPGAPDADTALEDAAATVRRKVESFGGTLSASIGSVSLALFGVGRADEDGAERAVRAALAVRDCFHDPARAPGAHGPAVMAAVSTGQARVRVRPGDPAGAPSVTGTLLDACEALLAQVPAGTVRVCDETLRATRSAIAYRGPDGVAAGRHASGALGEFAPHHRGPVVDREYELEVLGGLLERARHRAVPHLVTVLGEAGSGKSRLVMEFGHRAAGFPEAVRFLSAPALPAGEDGPLSVHARILAACCGILPEDTARTAAAKLAATIEDVVGPGERAQWLRSCLTPLAVPAPAAPGGPADGTPDGMPDAVRAWRRLMAEVARAQPLVVAVDDMHRADDRLLDVVEDLAESAGPVPLLVIAAARPELLVRRPGWGGGRRHATTITLSPVPDTAMGRLAALPVPPARPAPAPHGVHGARPEPVRSARPRTRTAKAGLIPLQRNTAGPAAITSR</sequence>
<dbReference type="Gene3D" id="1.10.10.10">
    <property type="entry name" value="Winged helix-like DNA-binding domain superfamily/Winged helix DNA-binding domain"/>
    <property type="match status" value="1"/>
</dbReference>
<dbReference type="SUPFAM" id="SSF48452">
    <property type="entry name" value="TPR-like"/>
    <property type="match status" value="1"/>
</dbReference>
<dbReference type="Pfam" id="PF13191">
    <property type="entry name" value="AAA_16"/>
    <property type="match status" value="1"/>
</dbReference>
<accession>A0ABQ2Y3V8</accession>
<dbReference type="PROSITE" id="PS51755">
    <property type="entry name" value="OMPR_PHOB"/>
    <property type="match status" value="1"/>
</dbReference>
<evidence type="ECO:0000256" key="6">
    <source>
        <dbReference type="PROSITE-ProRule" id="PRU01091"/>
    </source>
</evidence>
<comment type="similarity">
    <text evidence="1">Belongs to the AfsR/DnrI/RedD regulatory family.</text>
</comment>
<protein>
    <recommendedName>
        <fullName evidence="8">OmpR/PhoB-type domain-containing protein</fullName>
    </recommendedName>
</protein>
<dbReference type="InterPro" id="IPR041664">
    <property type="entry name" value="AAA_16"/>
</dbReference>
<dbReference type="Gene3D" id="1.25.40.10">
    <property type="entry name" value="Tetratricopeptide repeat domain"/>
    <property type="match status" value="1"/>
</dbReference>
<evidence type="ECO:0000256" key="5">
    <source>
        <dbReference type="ARBA" id="ARBA00023163"/>
    </source>
</evidence>
<dbReference type="SMART" id="SM00862">
    <property type="entry name" value="Trans_reg_C"/>
    <property type="match status" value="1"/>
</dbReference>
<comment type="caution">
    <text evidence="9">The sequence shown here is derived from an EMBL/GenBank/DDBJ whole genome shotgun (WGS) entry which is preliminary data.</text>
</comment>
<feature type="region of interest" description="Disordered" evidence="7">
    <location>
        <begin position="284"/>
        <end position="327"/>
    </location>
</feature>
<keyword evidence="5" id="KW-0804">Transcription</keyword>
<dbReference type="InterPro" id="IPR001867">
    <property type="entry name" value="OmpR/PhoB-type_DNA-bd"/>
</dbReference>
<dbReference type="EMBL" id="BMUT01000001">
    <property type="protein sequence ID" value="GGX61913.1"/>
    <property type="molecule type" value="Genomic_DNA"/>
</dbReference>
<dbReference type="InterPro" id="IPR011990">
    <property type="entry name" value="TPR-like_helical_dom_sf"/>
</dbReference>
<keyword evidence="10" id="KW-1185">Reference proteome</keyword>
<feature type="compositionally biased region" description="Low complexity" evidence="7">
    <location>
        <begin position="298"/>
        <end position="312"/>
    </location>
</feature>
<dbReference type="PANTHER" id="PTHR35807:SF1">
    <property type="entry name" value="TRANSCRIPTIONAL REGULATOR REDD"/>
    <property type="match status" value="1"/>
</dbReference>
<dbReference type="InterPro" id="IPR005158">
    <property type="entry name" value="BTAD"/>
</dbReference>
<dbReference type="InterPro" id="IPR016032">
    <property type="entry name" value="Sig_transdc_resp-reg_C-effctor"/>
</dbReference>
<dbReference type="Proteomes" id="UP000659223">
    <property type="component" value="Unassembled WGS sequence"/>
</dbReference>
<evidence type="ECO:0000256" key="1">
    <source>
        <dbReference type="ARBA" id="ARBA00005820"/>
    </source>
</evidence>
<dbReference type="InterPro" id="IPR029787">
    <property type="entry name" value="Nucleotide_cyclase"/>
</dbReference>
<evidence type="ECO:0000256" key="7">
    <source>
        <dbReference type="SAM" id="MobiDB-lite"/>
    </source>
</evidence>
<dbReference type="InterPro" id="IPR051677">
    <property type="entry name" value="AfsR-DnrI-RedD_regulator"/>
</dbReference>
<dbReference type="PANTHER" id="PTHR35807">
    <property type="entry name" value="TRANSCRIPTIONAL REGULATOR REDD-RELATED"/>
    <property type="match status" value="1"/>
</dbReference>